<proteinExistence type="predicted"/>
<sequence length="73" mass="8669">MEFKDFLIKEFGLSEKSATDYVGRFNGLVKRGIYNGEQAITPRIRKEIESEFPNSKKHYILAFERYVKYKQNT</sequence>
<keyword evidence="2" id="KW-1185">Reference proteome</keyword>
<comment type="caution">
    <text evidence="1">The sequence shown here is derived from an EMBL/GenBank/DDBJ whole genome shotgun (WGS) entry which is preliminary data.</text>
</comment>
<name>A0ABU5CP62_9BACI</name>
<gene>
    <name evidence="1" type="ORF">RWD45_02400</name>
</gene>
<dbReference type="EMBL" id="JAWDIQ010000001">
    <property type="protein sequence ID" value="MDY0407666.1"/>
    <property type="molecule type" value="Genomic_DNA"/>
</dbReference>
<evidence type="ECO:0008006" key="3">
    <source>
        <dbReference type="Google" id="ProtNLM"/>
    </source>
</evidence>
<accession>A0ABU5CP62</accession>
<evidence type="ECO:0000313" key="2">
    <source>
        <dbReference type="Proteomes" id="UP001275315"/>
    </source>
</evidence>
<dbReference type="Proteomes" id="UP001275315">
    <property type="component" value="Unassembled WGS sequence"/>
</dbReference>
<evidence type="ECO:0000313" key="1">
    <source>
        <dbReference type="EMBL" id="MDY0407666.1"/>
    </source>
</evidence>
<protein>
    <recommendedName>
        <fullName evidence="3">Core-binding (CB) domain-containing protein</fullName>
    </recommendedName>
</protein>
<organism evidence="1 2">
    <name type="scientific">Paracerasibacillus soli</name>
    <dbReference type="NCBI Taxonomy" id="480284"/>
    <lineage>
        <taxon>Bacteria</taxon>
        <taxon>Bacillati</taxon>
        <taxon>Bacillota</taxon>
        <taxon>Bacilli</taxon>
        <taxon>Bacillales</taxon>
        <taxon>Bacillaceae</taxon>
        <taxon>Paracerasibacillus</taxon>
    </lineage>
</organism>
<reference evidence="1 2" key="1">
    <citation type="submission" date="2023-10" db="EMBL/GenBank/DDBJ databases">
        <title>Virgibacillus soli CC-YMP-6 genome.</title>
        <authorList>
            <person name="Miliotis G."/>
            <person name="Sengupta P."/>
            <person name="Hameed A."/>
            <person name="Chuvochina M."/>
            <person name="Mcdonagh F."/>
            <person name="Simpson A.C."/>
            <person name="Singh N.K."/>
            <person name="Rekha P.D."/>
            <person name="Raman K."/>
            <person name="Hugenholtz P."/>
            <person name="Venkateswaran K."/>
        </authorList>
    </citation>
    <scope>NUCLEOTIDE SEQUENCE [LARGE SCALE GENOMIC DNA]</scope>
    <source>
        <strain evidence="1 2">CC-YMP-6</strain>
    </source>
</reference>
<dbReference type="RefSeq" id="WP_320378461.1">
    <property type="nucleotide sequence ID" value="NZ_JAWDIQ010000001.1"/>
</dbReference>